<feature type="domain" description="Cytochrome b/b6 N-terminal region profile" evidence="14">
    <location>
        <begin position="4"/>
        <end position="215"/>
    </location>
</feature>
<name>E8R2N0_ISOPI</name>
<dbReference type="GO" id="GO:0016491">
    <property type="term" value="F:oxidoreductase activity"/>
    <property type="evidence" value="ECO:0007669"/>
    <property type="project" value="InterPro"/>
</dbReference>
<accession>E8R2N0</accession>
<gene>
    <name evidence="16" type="ordered locus">Isop_1950</name>
</gene>
<dbReference type="PANTHER" id="PTHR19271">
    <property type="entry name" value="CYTOCHROME B"/>
    <property type="match status" value="1"/>
</dbReference>
<feature type="transmembrane region" description="Helical" evidence="13">
    <location>
        <begin position="324"/>
        <end position="345"/>
    </location>
</feature>
<evidence type="ECO:0000256" key="6">
    <source>
        <dbReference type="ARBA" id="ARBA00022723"/>
    </source>
</evidence>
<dbReference type="KEGG" id="ipa:Isop_1950"/>
<feature type="domain" description="Cytochrome c" evidence="15">
    <location>
        <begin position="390"/>
        <end position="488"/>
    </location>
</feature>
<dbReference type="InterPro" id="IPR027387">
    <property type="entry name" value="Cytb/b6-like_sf"/>
</dbReference>
<dbReference type="GO" id="GO:0046872">
    <property type="term" value="F:metal ion binding"/>
    <property type="evidence" value="ECO:0007669"/>
    <property type="project" value="UniProtKB-KW"/>
</dbReference>
<dbReference type="SUPFAM" id="SSF81648">
    <property type="entry name" value="a domain/subunit of cytochrome bc1 complex (Ubiquinol-cytochrome c reductase)"/>
    <property type="match status" value="1"/>
</dbReference>
<dbReference type="RefSeq" id="WP_013564818.1">
    <property type="nucleotide sequence ID" value="NC_014962.1"/>
</dbReference>
<reference key="1">
    <citation type="submission" date="2010-11" db="EMBL/GenBank/DDBJ databases">
        <title>The complete sequence of chromosome of Isophaera pallida ATCC 43644.</title>
        <authorList>
            <consortium name="US DOE Joint Genome Institute (JGI-PGF)"/>
            <person name="Lucas S."/>
            <person name="Copeland A."/>
            <person name="Lapidus A."/>
            <person name="Bruce D."/>
            <person name="Goodwin L."/>
            <person name="Pitluck S."/>
            <person name="Kyrpides N."/>
            <person name="Mavromatis K."/>
            <person name="Pagani I."/>
            <person name="Ivanova N."/>
            <person name="Saunders E."/>
            <person name="Brettin T."/>
            <person name="Detter J.C."/>
            <person name="Han C."/>
            <person name="Tapia R."/>
            <person name="Land M."/>
            <person name="Hauser L."/>
            <person name="Markowitz V."/>
            <person name="Cheng J.-F."/>
            <person name="Hugenholtz P."/>
            <person name="Woyke T."/>
            <person name="Wu D."/>
            <person name="Eisen J.A."/>
        </authorList>
    </citation>
    <scope>NUCLEOTIDE SEQUENCE</scope>
    <source>
        <strain>ATCC 43644</strain>
    </source>
</reference>
<keyword evidence="4" id="KW-0679">Respiratory chain</keyword>
<dbReference type="PANTHER" id="PTHR19271:SF16">
    <property type="entry name" value="CYTOCHROME B"/>
    <property type="match status" value="1"/>
</dbReference>
<dbReference type="InterPro" id="IPR048259">
    <property type="entry name" value="Cytochrome_b_N_euk/bac"/>
</dbReference>
<keyword evidence="5 13" id="KW-0812">Transmembrane</keyword>
<dbReference type="Gene3D" id="1.10.760.10">
    <property type="entry name" value="Cytochrome c-like domain"/>
    <property type="match status" value="1"/>
</dbReference>
<dbReference type="HOGENOM" id="CLU_031114_4_1_0"/>
<dbReference type="GO" id="GO:0022904">
    <property type="term" value="P:respiratory electron transport chain"/>
    <property type="evidence" value="ECO:0007669"/>
    <property type="project" value="InterPro"/>
</dbReference>
<dbReference type="Proteomes" id="UP000008631">
    <property type="component" value="Chromosome"/>
</dbReference>
<keyword evidence="10 13" id="KW-0472">Membrane</keyword>
<evidence type="ECO:0000256" key="8">
    <source>
        <dbReference type="ARBA" id="ARBA00022989"/>
    </source>
</evidence>
<evidence type="ECO:0000256" key="2">
    <source>
        <dbReference type="ARBA" id="ARBA00022448"/>
    </source>
</evidence>
<evidence type="ECO:0000256" key="3">
    <source>
        <dbReference type="ARBA" id="ARBA00022617"/>
    </source>
</evidence>
<dbReference type="Pfam" id="PF00032">
    <property type="entry name" value="Cytochrom_B_C"/>
    <property type="match status" value="1"/>
</dbReference>
<feature type="transmembrane region" description="Helical" evidence="13">
    <location>
        <begin position="229"/>
        <end position="249"/>
    </location>
</feature>
<dbReference type="CDD" id="cd00284">
    <property type="entry name" value="Cytochrome_b_N"/>
    <property type="match status" value="1"/>
</dbReference>
<dbReference type="GO" id="GO:0009055">
    <property type="term" value="F:electron transfer activity"/>
    <property type="evidence" value="ECO:0007669"/>
    <property type="project" value="InterPro"/>
</dbReference>
<evidence type="ECO:0000256" key="4">
    <source>
        <dbReference type="ARBA" id="ARBA00022660"/>
    </source>
</evidence>
<evidence type="ECO:0000256" key="10">
    <source>
        <dbReference type="ARBA" id="ARBA00023136"/>
    </source>
</evidence>
<evidence type="ECO:0000313" key="16">
    <source>
        <dbReference type="EMBL" id="ADV62530.1"/>
    </source>
</evidence>
<evidence type="ECO:0000256" key="9">
    <source>
        <dbReference type="ARBA" id="ARBA00023004"/>
    </source>
</evidence>
<feature type="transmembrane region" description="Helical" evidence="13">
    <location>
        <begin position="292"/>
        <end position="312"/>
    </location>
</feature>
<feature type="region of interest" description="Disordered" evidence="12">
    <location>
        <begin position="606"/>
        <end position="638"/>
    </location>
</feature>
<sequence length="638" mass="69704">MTKLLDWLDNRTGYRQVVHEALEEPIPGGAKWKYVFGSALTATFAIQVVTGALLMTAYAPSSTTAWGSVYYINDVMTFGWLIRGVHHFGSQAMIVLLALHMLQVLLAGAYRAPREVNWWFGLILAFFTVALGLTGYLLPWDQKGYWATKVATNIMGSVPLVGSSIQQVVVGGSDYGNHTLTRFYALHVVVLPALLALAVVIHVALFRKHGVTHPKDTKGIVEGFWPKQVFYDTVAASLVLFTLVGLTVWEGGANLDAPADPSSSDYPARPEWYFLSLFQMLKYPIFAGENEVLGTVVVPGAIVGLLAVLPLLDRIMPNRLAHFVACGSVFALLGAAIYLTVAAVLEDNRNPDFLASRAKADRERLRALQLASHPEAGVPPDGANYILARDPYTRGQAVFAQKCQSCHYFNGEGQVVELDGQRSMSPQTAADLDGYGTRAWLDGLLADPSSDRYFGKVPQCSGMTTWKQTTKLTADQIKLVADFVATFAAIPEDVTPAEWAESLDDAFMERYPGMEHYINDCGRCHLTGGADGITEGGEQDAPDLFAWGSPRWTSRMIRKPHATDKYGYLYGGDQDTEVPNMPAFPPDQLTNSDLVMIIRYLKGDYIPPPSDRSRNETSSASSTLAETRAAESAATPGE</sequence>
<evidence type="ECO:0000256" key="5">
    <source>
        <dbReference type="ARBA" id="ARBA00022692"/>
    </source>
</evidence>
<dbReference type="PROSITE" id="PS51002">
    <property type="entry name" value="CYTB_NTER"/>
    <property type="match status" value="1"/>
</dbReference>
<evidence type="ECO:0000256" key="11">
    <source>
        <dbReference type="PROSITE-ProRule" id="PRU00433"/>
    </source>
</evidence>
<dbReference type="GO" id="GO:0016020">
    <property type="term" value="C:membrane"/>
    <property type="evidence" value="ECO:0007669"/>
    <property type="project" value="UniProtKB-SubCell"/>
</dbReference>
<dbReference type="STRING" id="575540.Isop_1950"/>
<keyword evidence="2" id="KW-0813">Transport</keyword>
<keyword evidence="8 13" id="KW-1133">Transmembrane helix</keyword>
<dbReference type="InterPro" id="IPR016174">
    <property type="entry name" value="Di-haem_cyt_TM"/>
</dbReference>
<comment type="subcellular location">
    <subcellularLocation>
        <location evidence="1">Membrane</location>
        <topology evidence="1">Multi-pass membrane protein</topology>
    </subcellularLocation>
</comment>
<dbReference type="InterPro" id="IPR036150">
    <property type="entry name" value="Cyt_b/b6_C_sf"/>
</dbReference>
<dbReference type="AlphaFoldDB" id="E8R2N0"/>
<dbReference type="EMBL" id="CP002353">
    <property type="protein sequence ID" value="ADV62530.1"/>
    <property type="molecule type" value="Genomic_DNA"/>
</dbReference>
<keyword evidence="17" id="KW-1185">Reference proteome</keyword>
<dbReference type="PROSITE" id="PS51007">
    <property type="entry name" value="CYTC"/>
    <property type="match status" value="1"/>
</dbReference>
<dbReference type="SUPFAM" id="SSF81342">
    <property type="entry name" value="Transmembrane di-heme cytochromes"/>
    <property type="match status" value="1"/>
</dbReference>
<dbReference type="Gene3D" id="1.20.810.10">
    <property type="entry name" value="Cytochrome Bc1 Complex, Chain C"/>
    <property type="match status" value="1"/>
</dbReference>
<feature type="transmembrane region" description="Helical" evidence="13">
    <location>
        <begin position="118"/>
        <end position="138"/>
    </location>
</feature>
<evidence type="ECO:0000256" key="13">
    <source>
        <dbReference type="SAM" id="Phobius"/>
    </source>
</evidence>
<evidence type="ECO:0000256" key="1">
    <source>
        <dbReference type="ARBA" id="ARBA00004141"/>
    </source>
</evidence>
<evidence type="ECO:0000259" key="15">
    <source>
        <dbReference type="PROSITE" id="PS51007"/>
    </source>
</evidence>
<dbReference type="InterPro" id="IPR005797">
    <property type="entry name" value="Cyt_b/b6_N"/>
</dbReference>
<feature type="compositionally biased region" description="Low complexity" evidence="12">
    <location>
        <begin position="616"/>
        <end position="638"/>
    </location>
</feature>
<feature type="transmembrane region" description="Helical" evidence="13">
    <location>
        <begin position="184"/>
        <end position="206"/>
    </location>
</feature>
<protein>
    <submittedName>
        <fullName evidence="16">Cytochrome b/b6 domain protein</fullName>
    </submittedName>
</protein>
<dbReference type="InterPro" id="IPR036909">
    <property type="entry name" value="Cyt_c-like_dom_sf"/>
</dbReference>
<dbReference type="InterPro" id="IPR009056">
    <property type="entry name" value="Cyt_c-like_dom"/>
</dbReference>
<feature type="transmembrane region" description="Helical" evidence="13">
    <location>
        <begin position="34"/>
        <end position="59"/>
    </location>
</feature>
<evidence type="ECO:0000256" key="12">
    <source>
        <dbReference type="SAM" id="MobiDB-lite"/>
    </source>
</evidence>
<dbReference type="InParanoid" id="E8R2N0"/>
<evidence type="ECO:0000259" key="14">
    <source>
        <dbReference type="PROSITE" id="PS51002"/>
    </source>
</evidence>
<dbReference type="Pfam" id="PF00034">
    <property type="entry name" value="Cytochrom_C"/>
    <property type="match status" value="1"/>
</dbReference>
<keyword evidence="6 11" id="KW-0479">Metal-binding</keyword>
<keyword evidence="3 11" id="KW-0349">Heme</keyword>
<dbReference type="SUPFAM" id="SSF46626">
    <property type="entry name" value="Cytochrome c"/>
    <property type="match status" value="2"/>
</dbReference>
<feature type="transmembrane region" description="Helical" evidence="13">
    <location>
        <begin position="94"/>
        <end position="112"/>
    </location>
</feature>
<evidence type="ECO:0000313" key="17">
    <source>
        <dbReference type="Proteomes" id="UP000008631"/>
    </source>
</evidence>
<dbReference type="GO" id="GO:0020037">
    <property type="term" value="F:heme binding"/>
    <property type="evidence" value="ECO:0007669"/>
    <property type="project" value="InterPro"/>
</dbReference>
<organism evidence="16 17">
    <name type="scientific">Isosphaera pallida (strain ATCC 43644 / DSM 9630 / IS1B)</name>
    <dbReference type="NCBI Taxonomy" id="575540"/>
    <lineage>
        <taxon>Bacteria</taxon>
        <taxon>Pseudomonadati</taxon>
        <taxon>Planctomycetota</taxon>
        <taxon>Planctomycetia</taxon>
        <taxon>Isosphaerales</taxon>
        <taxon>Isosphaeraceae</taxon>
        <taxon>Isosphaera</taxon>
    </lineage>
</organism>
<keyword evidence="9 11" id="KW-0408">Iron</keyword>
<proteinExistence type="predicted"/>
<dbReference type="eggNOG" id="COG2010">
    <property type="taxonomic scope" value="Bacteria"/>
</dbReference>
<dbReference type="eggNOG" id="COG1290">
    <property type="taxonomic scope" value="Bacteria"/>
</dbReference>
<reference evidence="16 17" key="2">
    <citation type="journal article" date="2011" name="Stand. Genomic Sci.">
        <title>Complete genome sequence of Isosphaera pallida type strain (IS1B).</title>
        <authorList>
            <consortium name="US DOE Joint Genome Institute (JGI-PGF)"/>
            <person name="Goker M."/>
            <person name="Cleland D."/>
            <person name="Saunders E."/>
            <person name="Lapidus A."/>
            <person name="Nolan M."/>
            <person name="Lucas S."/>
            <person name="Hammon N."/>
            <person name="Deshpande S."/>
            <person name="Cheng J.F."/>
            <person name="Tapia R."/>
            <person name="Han C."/>
            <person name="Goodwin L."/>
            <person name="Pitluck S."/>
            <person name="Liolios K."/>
            <person name="Pagani I."/>
            <person name="Ivanova N."/>
            <person name="Mavromatis K."/>
            <person name="Pati A."/>
            <person name="Chen A."/>
            <person name="Palaniappan K."/>
            <person name="Land M."/>
            <person name="Hauser L."/>
            <person name="Chang Y.J."/>
            <person name="Jeffries C.D."/>
            <person name="Detter J.C."/>
            <person name="Beck B."/>
            <person name="Woyke T."/>
            <person name="Bristow J."/>
            <person name="Eisen J.A."/>
            <person name="Markowitz V."/>
            <person name="Hugenholtz P."/>
            <person name="Kyrpides N.C."/>
            <person name="Klenk H.P."/>
        </authorList>
    </citation>
    <scope>NUCLEOTIDE SEQUENCE [LARGE SCALE GENOMIC DNA]</scope>
    <source>
        <strain evidence="17">ATCC 43644 / DSM 9630 / IS1B</strain>
    </source>
</reference>
<keyword evidence="7" id="KW-0249">Electron transport</keyword>
<dbReference type="Pfam" id="PF00033">
    <property type="entry name" value="Cytochrome_B"/>
    <property type="match status" value="1"/>
</dbReference>
<evidence type="ECO:0000256" key="7">
    <source>
        <dbReference type="ARBA" id="ARBA00022982"/>
    </source>
</evidence>
<dbReference type="OrthoDB" id="9804503at2"/>
<dbReference type="InterPro" id="IPR005798">
    <property type="entry name" value="Cyt_b/b6_C"/>
</dbReference>